<proteinExistence type="predicted"/>
<sequence length="286" mass="31672">MRLVGYLDDAAEADLILQEIAAGDGVADELLLGSVVLRRRVVELVDWSIGGQHPTGLPTLLASRCPGVQRPLADPTELDEHAHGTQTLVERAAGRIDDASVLLHRQAIFLAGPQAGLEPTSLLTPRSVKYLVGDHPWTPYWSDARTVSIARALAGDAEPLGDFLCHGLMGGVHELANLNYWAYYVGEERHPQISDTFQLRTDLAWRGSHLLAHLTRRIHVSHSLLPLNVHTAWSLLGFRRGLIHDDPRVARDLMERCEVLLGHDEIPAQVRIEATSMLYAIRSEMR</sequence>
<gene>
    <name evidence="1" type="ORF">GCM10022223_60130</name>
</gene>
<organism evidence="1 2">
    <name type="scientific">Kineosporia mesophila</name>
    <dbReference type="NCBI Taxonomy" id="566012"/>
    <lineage>
        <taxon>Bacteria</taxon>
        <taxon>Bacillati</taxon>
        <taxon>Actinomycetota</taxon>
        <taxon>Actinomycetes</taxon>
        <taxon>Kineosporiales</taxon>
        <taxon>Kineosporiaceae</taxon>
        <taxon>Kineosporia</taxon>
    </lineage>
</organism>
<name>A0ABP7AJJ8_9ACTN</name>
<evidence type="ECO:0000313" key="2">
    <source>
        <dbReference type="Proteomes" id="UP001501074"/>
    </source>
</evidence>
<accession>A0ABP7AJJ8</accession>
<comment type="caution">
    <text evidence="1">The sequence shown here is derived from an EMBL/GenBank/DDBJ whole genome shotgun (WGS) entry which is preliminary data.</text>
</comment>
<protein>
    <submittedName>
        <fullName evidence="1">Uncharacterized protein</fullName>
    </submittedName>
</protein>
<evidence type="ECO:0000313" key="1">
    <source>
        <dbReference type="EMBL" id="GAA3633774.1"/>
    </source>
</evidence>
<dbReference type="EMBL" id="BAAAZO010000012">
    <property type="protein sequence ID" value="GAA3633774.1"/>
    <property type="molecule type" value="Genomic_DNA"/>
</dbReference>
<reference evidence="2" key="1">
    <citation type="journal article" date="2019" name="Int. J. Syst. Evol. Microbiol.">
        <title>The Global Catalogue of Microorganisms (GCM) 10K type strain sequencing project: providing services to taxonomists for standard genome sequencing and annotation.</title>
        <authorList>
            <consortium name="The Broad Institute Genomics Platform"/>
            <consortium name="The Broad Institute Genome Sequencing Center for Infectious Disease"/>
            <person name="Wu L."/>
            <person name="Ma J."/>
        </authorList>
    </citation>
    <scope>NUCLEOTIDE SEQUENCE [LARGE SCALE GENOMIC DNA]</scope>
    <source>
        <strain evidence="2">JCM 16902</strain>
    </source>
</reference>
<keyword evidence="2" id="KW-1185">Reference proteome</keyword>
<dbReference type="Proteomes" id="UP001501074">
    <property type="component" value="Unassembled WGS sequence"/>
</dbReference>